<feature type="transmembrane region" description="Helical" evidence="21">
    <location>
        <begin position="664"/>
        <end position="683"/>
    </location>
</feature>
<evidence type="ECO:0000256" key="13">
    <source>
        <dbReference type="ARBA" id="ARBA00023157"/>
    </source>
</evidence>
<feature type="transmembrane region" description="Helical" evidence="21">
    <location>
        <begin position="839"/>
        <end position="861"/>
    </location>
</feature>
<dbReference type="FunFam" id="1.10.287.70:FF:000021">
    <property type="entry name" value="Voltage-dependent L-type calcium channel subunit alpha"/>
    <property type="match status" value="1"/>
</dbReference>
<dbReference type="FunFam" id="1.10.287.70:FF:000009">
    <property type="entry name" value="Voltage-dependent L-type calcium channel subunit alpha"/>
    <property type="match status" value="1"/>
</dbReference>
<keyword evidence="10 21" id="KW-1133">Transmembrane helix</keyword>
<evidence type="ECO:0000256" key="14">
    <source>
        <dbReference type="ARBA" id="ARBA00023180"/>
    </source>
</evidence>
<keyword evidence="4 19" id="KW-0107">Calcium channel</keyword>
<feature type="binding site" evidence="17">
    <location>
        <position position="716"/>
    </location>
    <ligand>
        <name>Ca(2+)</name>
        <dbReference type="ChEBI" id="CHEBI:29108"/>
    </ligand>
</feature>
<evidence type="ECO:0000256" key="4">
    <source>
        <dbReference type="ARBA" id="ARBA00022673"/>
    </source>
</evidence>
<keyword evidence="5 21" id="KW-0812">Transmembrane</keyword>
<dbReference type="InterPro" id="IPR005446">
    <property type="entry name" value="VDCC_L_a1su"/>
</dbReference>
<keyword evidence="6 17" id="KW-0479">Metal-binding</keyword>
<feature type="transmembrane region" description="Helical" evidence="21">
    <location>
        <begin position="247"/>
        <end position="270"/>
    </location>
</feature>
<dbReference type="InterPro" id="IPR014873">
    <property type="entry name" value="VDCC_a1su_IQ"/>
</dbReference>
<keyword evidence="24" id="KW-1185">Reference proteome</keyword>
<feature type="region of interest" description="Disordered" evidence="20">
    <location>
        <begin position="426"/>
        <end position="446"/>
    </location>
</feature>
<feature type="transmembrane region" description="Helical" evidence="21">
    <location>
        <begin position="326"/>
        <end position="347"/>
    </location>
</feature>
<comment type="catalytic activity">
    <reaction evidence="16">
        <text>Ca(2+)(in) = Ca(2+)(out)</text>
        <dbReference type="Rhea" id="RHEA:29671"/>
        <dbReference type="ChEBI" id="CHEBI:29108"/>
    </reaction>
</comment>
<evidence type="ECO:0000256" key="11">
    <source>
        <dbReference type="ARBA" id="ARBA00023065"/>
    </source>
</evidence>
<reference evidence="23" key="1">
    <citation type="submission" date="2025-08" db="UniProtKB">
        <authorList>
            <consortium name="Ensembl"/>
        </authorList>
    </citation>
    <scope>IDENTIFICATION</scope>
</reference>
<evidence type="ECO:0000256" key="16">
    <source>
        <dbReference type="ARBA" id="ARBA00036634"/>
    </source>
</evidence>
<feature type="region of interest" description="Disordered" evidence="20">
    <location>
        <begin position="1"/>
        <end position="61"/>
    </location>
</feature>
<dbReference type="PANTHER" id="PTHR45628:SF2">
    <property type="entry name" value="VOLTAGE-DEPENDENT L-TYPE CALCIUM CHANNEL SUBUNIT ALPHA-1F"/>
    <property type="match status" value="1"/>
</dbReference>
<feature type="compositionally biased region" description="Basic and acidic residues" evidence="20">
    <location>
        <begin position="1"/>
        <end position="11"/>
    </location>
</feature>
<feature type="compositionally biased region" description="Polar residues" evidence="20">
    <location>
        <begin position="1672"/>
        <end position="1686"/>
    </location>
</feature>
<feature type="transmembrane region" description="Helical" evidence="21">
    <location>
        <begin position="1163"/>
        <end position="1184"/>
    </location>
</feature>
<dbReference type="PRINTS" id="PR01630">
    <property type="entry name" value="LVDCCALPHA1"/>
</dbReference>
<proteinExistence type="inferred from homology"/>
<feature type="transmembrane region" description="Helical" evidence="21">
    <location>
        <begin position="881"/>
        <end position="902"/>
    </location>
</feature>
<feature type="transmembrane region" description="Helical" evidence="21">
    <location>
        <begin position="1196"/>
        <end position="1215"/>
    </location>
</feature>
<feature type="compositionally biased region" description="Basic residues" evidence="20">
    <location>
        <begin position="48"/>
        <end position="59"/>
    </location>
</feature>
<dbReference type="FunFam" id="1.20.120.350:FF:000006">
    <property type="entry name" value="Voltage-dependent L-type calcium channel subunit alpha"/>
    <property type="match status" value="1"/>
</dbReference>
<dbReference type="Bgee" id="ENSMNEG00000012147">
    <property type="expression patterns" value="Expressed in lymph node and 5 other cell types or tissues"/>
</dbReference>
<evidence type="ECO:0000256" key="21">
    <source>
        <dbReference type="SAM" id="Phobius"/>
    </source>
</evidence>
<feature type="compositionally biased region" description="Acidic residues" evidence="20">
    <location>
        <begin position="1609"/>
        <end position="1627"/>
    </location>
</feature>
<keyword evidence="7" id="KW-0677">Repeat</keyword>
<evidence type="ECO:0000256" key="8">
    <source>
        <dbReference type="ARBA" id="ARBA00022837"/>
    </source>
</evidence>
<dbReference type="PANTHER" id="PTHR45628">
    <property type="entry name" value="VOLTAGE-DEPENDENT CALCIUM CHANNEL TYPE A SUBUNIT ALPHA-1"/>
    <property type="match status" value="1"/>
</dbReference>
<evidence type="ECO:0000256" key="9">
    <source>
        <dbReference type="ARBA" id="ARBA00022882"/>
    </source>
</evidence>
<dbReference type="PRINTS" id="PR00167">
    <property type="entry name" value="CACHANNEL"/>
</dbReference>
<feature type="transmembrane region" description="Helical" evidence="21">
    <location>
        <begin position="1389"/>
        <end position="1413"/>
    </location>
</feature>
<dbReference type="GO" id="GO:0023052">
    <property type="term" value="P:signaling"/>
    <property type="evidence" value="ECO:0007669"/>
    <property type="project" value="UniProtKB-ARBA"/>
</dbReference>
<gene>
    <name evidence="23" type="primary">CACNA1F</name>
</gene>
<reference evidence="23" key="2">
    <citation type="submission" date="2025-09" db="UniProtKB">
        <authorList>
            <consortium name="Ensembl"/>
        </authorList>
    </citation>
    <scope>IDENTIFICATION</scope>
</reference>
<feature type="transmembrane region" description="Helical" evidence="21">
    <location>
        <begin position="133"/>
        <end position="152"/>
    </location>
</feature>
<dbReference type="SUPFAM" id="SSF81324">
    <property type="entry name" value="Voltage-gated potassium channels"/>
    <property type="match status" value="4"/>
</dbReference>
<dbReference type="Pfam" id="PF16905">
    <property type="entry name" value="GPHH"/>
    <property type="match status" value="1"/>
</dbReference>
<evidence type="ECO:0000256" key="18">
    <source>
        <dbReference type="PIRSR" id="PIRSR602077-3"/>
    </source>
</evidence>
<comment type="function">
    <text evidence="19">Voltage-sensitive calcium channels (VSCC) mediate the entry of calcium ions into excitable cells and are also involved in a variety of calcium-dependent processes, including muscle contraction, hormone or neurotransmitter release, gene expression, cell motility, cell division and cell death.</text>
</comment>
<evidence type="ECO:0000259" key="22">
    <source>
        <dbReference type="SMART" id="SM01062"/>
    </source>
</evidence>
<protein>
    <recommendedName>
        <fullName evidence="19">Voltage-dependent L-type calcium channel subunit alpha</fullName>
    </recommendedName>
</protein>
<dbReference type="Gene3D" id="6.10.250.2180">
    <property type="match status" value="1"/>
</dbReference>
<evidence type="ECO:0000256" key="12">
    <source>
        <dbReference type="ARBA" id="ARBA00023136"/>
    </source>
</evidence>
<keyword evidence="2" id="KW-0813">Transport</keyword>
<evidence type="ECO:0000256" key="6">
    <source>
        <dbReference type="ARBA" id="ARBA00022723"/>
    </source>
</evidence>
<dbReference type="GO" id="GO:0007154">
    <property type="term" value="P:cell communication"/>
    <property type="evidence" value="ECO:0007669"/>
    <property type="project" value="UniProtKB-ARBA"/>
</dbReference>
<feature type="binding site" evidence="17">
    <location>
        <position position="340"/>
    </location>
    <ligand>
        <name>Ca(2+)</name>
        <dbReference type="ChEBI" id="CHEBI:29108"/>
    </ligand>
</feature>
<feature type="region of interest" description="Disordered" evidence="20">
    <location>
        <begin position="1608"/>
        <end position="1724"/>
    </location>
</feature>
<evidence type="ECO:0000256" key="5">
    <source>
        <dbReference type="ARBA" id="ARBA00022692"/>
    </source>
</evidence>
<name>A0A2K6AU87_MACNE</name>
<comment type="similarity">
    <text evidence="19">Belongs to the calcium channel alpha-1 subunit (TC 1.A.1.11) family.</text>
</comment>
<dbReference type="Pfam" id="PF16885">
    <property type="entry name" value="CAC1F_C"/>
    <property type="match status" value="1"/>
</dbReference>
<dbReference type="Pfam" id="PF00520">
    <property type="entry name" value="Ion_trans"/>
    <property type="match status" value="4"/>
</dbReference>
<feature type="transmembrane region" description="Helical" evidence="21">
    <location>
        <begin position="960"/>
        <end position="989"/>
    </location>
</feature>
<keyword evidence="12 21" id="KW-0472">Membrane</keyword>
<comment type="subcellular location">
    <subcellularLocation>
        <location evidence="1 19">Membrane</location>
        <topology evidence="1 19">Multi-pass membrane protein</topology>
    </subcellularLocation>
</comment>
<feature type="compositionally biased region" description="Polar residues" evidence="20">
    <location>
        <begin position="1631"/>
        <end position="1640"/>
    </location>
</feature>
<organism evidence="23 24">
    <name type="scientific">Macaca nemestrina</name>
    <name type="common">Pig-tailed macaque</name>
    <dbReference type="NCBI Taxonomy" id="9545"/>
    <lineage>
        <taxon>Eukaryota</taxon>
        <taxon>Metazoa</taxon>
        <taxon>Chordata</taxon>
        <taxon>Craniata</taxon>
        <taxon>Vertebrata</taxon>
        <taxon>Euteleostomi</taxon>
        <taxon>Mammalia</taxon>
        <taxon>Eutheria</taxon>
        <taxon>Euarchontoglires</taxon>
        <taxon>Primates</taxon>
        <taxon>Haplorrhini</taxon>
        <taxon>Catarrhini</taxon>
        <taxon>Cercopithecidae</taxon>
        <taxon>Cercopithecinae</taxon>
        <taxon>Macaca</taxon>
    </lineage>
</organism>
<keyword evidence="15" id="KW-0407">Ion channel</keyword>
<feature type="transmembrane region" description="Helical" evidence="21">
    <location>
        <begin position="1298"/>
        <end position="1316"/>
    </location>
</feature>
<evidence type="ECO:0000256" key="3">
    <source>
        <dbReference type="ARBA" id="ARBA00022568"/>
    </source>
</evidence>
<sequence length="1947" mass="217098">MSESEGRKDTTPEPSPANGAGPGPEWGLCPGPPAVEGESSGASGLGTPKRRNQHSKHKTVAVASAQRSPRALFCLTLANPLRRSCISIVEWKPFDILILLTIFANCVALGVYIPFPEDDSNTANHNLEQVEYVFLVIFTVETVLKIVAYGLVLHPSAYIRNGWNLLDFIIVVVGLFSVLLEQGPGRPGDAPHTGGKPGGFDVKALRAFRVLRPLRLVSGVPTDPALISAYPSLPAVLNSIMKALVPLLHIALLVLFVIIIYAIIGLELFLGRMHKTCYFLGSDLEAEEDPSPCASSGSGRACTLNQTECRGRWPGPNGGITNFDNFFFAMLTVFQCVTMEGWTDVLYWMQDAMGYELPWVYFVSLVIFGSFFVLNLVLGVLSGEFSKEREKAKARGDFQKQREKQQMEEDLRGYLDWITQAEELDMEDPSGRAGHRRQLQSGPQLTELTNRRRGRLRWFSHSTRSTHSTSSHASLPASDTGSMTETQGDEDEEEGALASCTRCLNKIMKTRVCRRLRRANRVLRARCRRAVKSNACYWAVLLLVFLNTLTIASEHHGQPVWLTQIQEYANKVLLCLFTVEMLLKLYGLGPSAYVSSFFNRFDCFVVCGGILETTLVEVGTMQPLGISVLRCVRLLRIFKVTRHWASLSNLVASLLNSMKSIASLLLLLFLFIIIFSLLGMQLFGGKFNFDQTHTKRSTFDTFPQALLTVFQILTGEDWNVVMYDGIMAYGGPFFPGMLVCIYFIILFICGNYILLNVFLAIAVDNLASGDAGTVPGVEKEEEEGTRREGAGNSQGVSGGMGVASGPELYPLESLISSMVLSSDHGPLPLHRLRKGCHTLIHHHVFTNLILVFIILSSVSLAAEDPIRAHSFRNHILGYFDYAFTSIFTVEILLKMTVFGAFLHHGSFCRSWFNMLDLLVVSVSLISFGIHSSAISVVKILRVLRVLRPLRAINRAKGLKHVVQCVFVAIRTIGNIMIVTTLLQFMFACIGVQLFKGKFYTCTDEAKHTPQECKGSFLVYPDGDVSRPLVRERLWVNSDFNFDNVLSAMMALFTVSTFEGWPALLYKAIDAYAEDHGPIYNYRVEISVFFIVYIIIIAFFMMNIFVGFVIITFRAQGEQEYQNCELDKNQRQCVEYALKAQPLRRYIPKNPHQYRVWATVNSAAFEYLMFLLILLNTVALAMQHYEQTAPFNYAMDILNMVFTGLFTIEMVLKIIAFKPKHYFTDAWNTFDALIVVGSVVDIAVTEVNNGGHLGESSEDSSRISITFFRLFRVMRLVKLLSKGEGIRTLLWTFIKSFQALPYVALLIAMIFFIYAVIGMQMFGKVALQDGTQINRNNNFQTFPQAVLLLFRCATGEAWQEIMLASLPGNRCDPESDFGPGEEFTCGSNFAIAYFISFFMLCAFLIINLFVAVIMDNFDYLTRDWSILGPHHLDEFKRIWSEYDPGAKGHIKHLDVVALLRRIQPPLGFGKLCPHRVACKRLVAMNMPLNSDGTVTFNATLFALVRTSLKIKTEGNLEQANQELRIVIKKIWKRMKQKLLDEVIPPPDEEEVTVGKFYATFLIQDYFRKFRRRKEKGLLGNEAAPSTSSALQAGLRSLQDLGPEMRQALTCEEEEEEGQEGVEEEDEKDLETNKATMVSQPPSRRGSRISVSLPVGDRLPDSLSLGPSDDDRGTPTSSQPSVPQAGSNTHRRGSGALIFTIPEEGNSQPKGTRGQDKQDEDEEVPDRLSYLDEQAGTPPYPVLLPPHRAQRYMDGHLAPRRRLLPPTPAGRKPSFTIQCLQRQGSCEDLPIPGTYHRGRNSGPNRAQGSWATPPQRGRLLYAPLLLVEEGAAGEGYLGRSSGPLRTFTCLHVPGTHSDPSHGKRGSADSLVEAVLISEGLGLFARDPRFVALAKQEIADACRLTLDEMDSAASDLLAQGTSSLYSDEESILSRFDEEDLGDEMACVHAL</sequence>
<dbReference type="InterPro" id="IPR031649">
    <property type="entry name" value="GPHH_dom"/>
</dbReference>
<dbReference type="FunFam" id="1.20.120.350:FF:000001">
    <property type="entry name" value="Voltage-dependent L-type calcium channel subunit alpha"/>
    <property type="match status" value="1"/>
</dbReference>
<dbReference type="GO" id="GO:0008331">
    <property type="term" value="F:high voltage-gated calcium channel activity"/>
    <property type="evidence" value="ECO:0007669"/>
    <property type="project" value="TreeGrafter"/>
</dbReference>
<evidence type="ECO:0000313" key="23">
    <source>
        <dbReference type="Ensembl" id="ENSMNEP00000002721.1"/>
    </source>
</evidence>
<evidence type="ECO:0000256" key="20">
    <source>
        <dbReference type="SAM" id="MobiDB-lite"/>
    </source>
</evidence>
<feature type="transmembrane region" description="Helical" evidence="21">
    <location>
        <begin position="96"/>
        <end position="113"/>
    </location>
</feature>
<dbReference type="FunFam" id="1.20.120.350:FF:000020">
    <property type="entry name" value="Voltage-dependent L-type calcium channel subunit alpha"/>
    <property type="match status" value="1"/>
</dbReference>
<evidence type="ECO:0000256" key="10">
    <source>
        <dbReference type="ARBA" id="ARBA00022989"/>
    </source>
</evidence>
<evidence type="ECO:0000256" key="19">
    <source>
        <dbReference type="RuleBase" id="RU003808"/>
    </source>
</evidence>
<keyword evidence="8 17" id="KW-0106">Calcium</keyword>
<dbReference type="InterPro" id="IPR050599">
    <property type="entry name" value="VDCC_alpha-1_subunit"/>
</dbReference>
<evidence type="ECO:0000256" key="7">
    <source>
        <dbReference type="ARBA" id="ARBA00022737"/>
    </source>
</evidence>
<feature type="transmembrane region" description="Helical" evidence="21">
    <location>
        <begin position="359"/>
        <end position="381"/>
    </location>
</feature>
<keyword evidence="9 19" id="KW-0851">Voltage-gated channel</keyword>
<dbReference type="SMART" id="SM01062">
    <property type="entry name" value="Ca_chan_IQ"/>
    <property type="match status" value="1"/>
</dbReference>
<dbReference type="Gene3D" id="6.10.250.2500">
    <property type="match status" value="1"/>
</dbReference>
<dbReference type="GO" id="GO:0005891">
    <property type="term" value="C:voltage-gated calcium channel complex"/>
    <property type="evidence" value="ECO:0007669"/>
    <property type="project" value="InterPro"/>
</dbReference>
<dbReference type="GO" id="GO:0003008">
    <property type="term" value="P:system process"/>
    <property type="evidence" value="ECO:0007669"/>
    <property type="project" value="UniProtKB-ARBA"/>
</dbReference>
<feature type="transmembrane region" description="Helical" evidence="21">
    <location>
        <begin position="164"/>
        <end position="180"/>
    </location>
</feature>
<dbReference type="Ensembl" id="ENSMNET00000013755.1">
    <property type="protein sequence ID" value="ENSMNEP00000002721.1"/>
    <property type="gene ID" value="ENSMNEG00000012147.1"/>
</dbReference>
<dbReference type="FunFam" id="1.20.120.350:FF:000010">
    <property type="entry name" value="Voltage-dependent L-type calcium channel subunit alpha"/>
    <property type="match status" value="1"/>
</dbReference>
<dbReference type="Pfam" id="PF08763">
    <property type="entry name" value="Ca_chan_IQ"/>
    <property type="match status" value="1"/>
</dbReference>
<dbReference type="FunFam" id="1.10.238.10:FF:000063">
    <property type="entry name" value="Voltage-dependent N-type calcium channel subunit alpha"/>
    <property type="match status" value="1"/>
</dbReference>
<evidence type="ECO:0000256" key="17">
    <source>
        <dbReference type="PIRSR" id="PIRSR602077-1"/>
    </source>
</evidence>
<feature type="transmembrane region" description="Helical" evidence="21">
    <location>
        <begin position="568"/>
        <end position="586"/>
    </location>
</feature>
<dbReference type="InterPro" id="IPR031688">
    <property type="entry name" value="CAC1F_C"/>
</dbReference>
<feature type="transmembrane region" description="Helical" evidence="21">
    <location>
        <begin position="1085"/>
        <end position="1112"/>
    </location>
</feature>
<evidence type="ECO:0000256" key="1">
    <source>
        <dbReference type="ARBA" id="ARBA00004141"/>
    </source>
</evidence>
<keyword evidence="11" id="KW-0406">Ion transport</keyword>
<dbReference type="GO" id="GO:0042391">
    <property type="term" value="P:regulation of membrane potential"/>
    <property type="evidence" value="ECO:0007669"/>
    <property type="project" value="UniProtKB-ARBA"/>
</dbReference>
<evidence type="ECO:0000256" key="2">
    <source>
        <dbReference type="ARBA" id="ARBA00022448"/>
    </source>
</evidence>
<dbReference type="InterPro" id="IPR005821">
    <property type="entry name" value="Ion_trans_dom"/>
</dbReference>
<dbReference type="InterPro" id="IPR027359">
    <property type="entry name" value="Volt_channel_dom_sf"/>
</dbReference>
<keyword evidence="3 19" id="KW-0109">Calcium transport</keyword>
<dbReference type="InterPro" id="IPR002077">
    <property type="entry name" value="VDCCAlpha1"/>
</dbReference>
<feature type="transmembrane region" description="Helical" evidence="21">
    <location>
        <begin position="535"/>
        <end position="553"/>
    </location>
</feature>
<feature type="region of interest" description="Disordered" evidence="20">
    <location>
        <begin position="773"/>
        <end position="799"/>
    </location>
</feature>
<feature type="domain" description="Voltage-dependent calcium channel alpha-1 subunit IQ" evidence="22">
    <location>
        <begin position="1547"/>
        <end position="1581"/>
    </location>
</feature>
<feature type="region of interest" description="Disordered" evidence="20">
    <location>
        <begin position="460"/>
        <end position="493"/>
    </location>
</feature>
<dbReference type="Proteomes" id="UP000233120">
    <property type="component" value="Unassembled WGS sequence"/>
</dbReference>
<dbReference type="Gene3D" id="1.20.120.350">
    <property type="entry name" value="Voltage-gated potassium channels. Chain C"/>
    <property type="match status" value="4"/>
</dbReference>
<dbReference type="GO" id="GO:0098703">
    <property type="term" value="P:calcium ion import across plasma membrane"/>
    <property type="evidence" value="ECO:0007669"/>
    <property type="project" value="TreeGrafter"/>
</dbReference>
<evidence type="ECO:0000313" key="24">
    <source>
        <dbReference type="Proteomes" id="UP000233120"/>
    </source>
</evidence>
<feature type="binding site" evidence="17">
    <location>
        <position position="1058"/>
    </location>
    <ligand>
        <name>Ca(2+)</name>
        <dbReference type="ChEBI" id="CHEBI:29108"/>
    </ligand>
</feature>
<keyword evidence="13" id="KW-1015">Disulfide bond</keyword>
<evidence type="ECO:0000256" key="15">
    <source>
        <dbReference type="ARBA" id="ARBA00023303"/>
    </source>
</evidence>
<feature type="glycosylation site" description="N-linked (GlcNAc...) asparagine" evidence="18">
    <location>
        <position position="305"/>
    </location>
</feature>
<keyword evidence="14 18" id="KW-0325">Glycoprotein</keyword>
<feature type="transmembrane region" description="Helical" evidence="21">
    <location>
        <begin position="914"/>
        <end position="940"/>
    </location>
</feature>
<dbReference type="Gene3D" id="1.10.287.70">
    <property type="match status" value="4"/>
</dbReference>
<accession>A0A2K6AU87</accession>
<feature type="transmembrane region" description="Helical" evidence="21">
    <location>
        <begin position="733"/>
        <end position="755"/>
    </location>
</feature>
<dbReference type="GO" id="GO:0046872">
    <property type="term" value="F:metal ion binding"/>
    <property type="evidence" value="ECO:0007669"/>
    <property type="project" value="UniProtKB-KW"/>
</dbReference>
<dbReference type="GeneTree" id="ENSGT00940000159855"/>
<feature type="compositionally biased region" description="Low complexity" evidence="20">
    <location>
        <begin position="460"/>
        <end position="474"/>
    </location>
</feature>